<evidence type="ECO:0000256" key="2">
    <source>
        <dbReference type="ARBA" id="ARBA00009184"/>
    </source>
</evidence>
<keyword evidence="5" id="KW-0479">Metal-binding</keyword>
<organism evidence="11 14">
    <name type="scientific">Acidithiobacillus thiooxidans</name>
    <name type="common">Thiobacillus thiooxidans</name>
    <dbReference type="NCBI Taxonomy" id="930"/>
    <lineage>
        <taxon>Bacteria</taxon>
        <taxon>Pseudomonadati</taxon>
        <taxon>Pseudomonadota</taxon>
        <taxon>Acidithiobacillia</taxon>
        <taxon>Acidithiobacillales</taxon>
        <taxon>Acidithiobacillaceae</taxon>
        <taxon>Acidithiobacillus</taxon>
    </lineage>
</organism>
<dbReference type="OrthoDB" id="9784466at2"/>
<dbReference type="EC" id="3.1.3.15" evidence="3"/>
<evidence type="ECO:0000313" key="13">
    <source>
        <dbReference type="Proteomes" id="UP000094893"/>
    </source>
</evidence>
<evidence type="ECO:0000313" key="12">
    <source>
        <dbReference type="EMBL" id="OCX74271.1"/>
    </source>
</evidence>
<evidence type="ECO:0000256" key="7">
    <source>
        <dbReference type="ARBA" id="ARBA00022842"/>
    </source>
</evidence>
<dbReference type="GO" id="GO:0046872">
    <property type="term" value="F:metal ion binding"/>
    <property type="evidence" value="ECO:0007669"/>
    <property type="project" value="UniProtKB-KW"/>
</dbReference>
<evidence type="ECO:0000256" key="10">
    <source>
        <dbReference type="ARBA" id="ARBA00053547"/>
    </source>
</evidence>
<dbReference type="InterPro" id="IPR036412">
    <property type="entry name" value="HAD-like_sf"/>
</dbReference>
<dbReference type="EMBL" id="LWSA01000073">
    <property type="protein sequence ID" value="OCX74271.1"/>
    <property type="molecule type" value="Genomic_DNA"/>
</dbReference>
<name>A0A1C2I8P5_ACITH</name>
<comment type="catalytic activity">
    <reaction evidence="9">
        <text>L-histidinol phosphate + H2O = L-histidinol + phosphate</text>
        <dbReference type="Rhea" id="RHEA:14465"/>
        <dbReference type="ChEBI" id="CHEBI:15377"/>
        <dbReference type="ChEBI" id="CHEBI:43474"/>
        <dbReference type="ChEBI" id="CHEBI:57699"/>
        <dbReference type="ChEBI" id="CHEBI:57980"/>
        <dbReference type="EC" id="3.1.3.15"/>
    </reaction>
    <physiologicalReaction direction="left-to-right" evidence="9">
        <dbReference type="Rhea" id="RHEA:14466"/>
    </physiologicalReaction>
</comment>
<reference evidence="11 13" key="1">
    <citation type="journal article" date="2016" name="Int. J. Mol. Sci.">
        <title>Comparative genomics of the extreme acidophile Acidithiobacillus thiooxidans reveals intraspecific divergence and niche adaptation.</title>
        <authorList>
            <person name="Zhang X."/>
            <person name="Feng X."/>
            <person name="Tao J."/>
            <person name="Ma L."/>
            <person name="Xiao Y."/>
            <person name="Liang Y."/>
            <person name="Liu X."/>
            <person name="Yin H."/>
        </authorList>
    </citation>
    <scope>NUCLEOTIDE SEQUENCE [LARGE SCALE GENOMIC DNA]</scope>
    <source>
        <strain evidence="12 13">A02</strain>
        <strain evidence="11">DXS-W</strain>
    </source>
</reference>
<dbReference type="PANTHER" id="PTHR43344">
    <property type="entry name" value="PHOSPHOSERINE PHOSPHATASE"/>
    <property type="match status" value="1"/>
</dbReference>
<dbReference type="Pfam" id="PF12710">
    <property type="entry name" value="HAD"/>
    <property type="match status" value="1"/>
</dbReference>
<evidence type="ECO:0000313" key="14">
    <source>
        <dbReference type="Proteomes" id="UP000095008"/>
    </source>
</evidence>
<evidence type="ECO:0000256" key="6">
    <source>
        <dbReference type="ARBA" id="ARBA00022801"/>
    </source>
</evidence>
<evidence type="ECO:0000256" key="9">
    <source>
        <dbReference type="ARBA" id="ARBA00052092"/>
    </source>
</evidence>
<comment type="caution">
    <text evidence="11">The sequence shown here is derived from an EMBL/GenBank/DDBJ whole genome shotgun (WGS) entry which is preliminary data.</text>
</comment>
<dbReference type="PANTHER" id="PTHR43344:SF13">
    <property type="entry name" value="PHOSPHATASE RV3661-RELATED"/>
    <property type="match status" value="1"/>
</dbReference>
<evidence type="ECO:0000256" key="8">
    <source>
        <dbReference type="ARBA" id="ARBA00033209"/>
    </source>
</evidence>
<protein>
    <recommendedName>
        <fullName evidence="4">Histidinol-phosphatase</fullName>
        <ecNumber evidence="3">3.1.3.15</ecNumber>
    </recommendedName>
    <alternativeName>
        <fullName evidence="8">Histidinol-phosphate phosphatase</fullName>
    </alternativeName>
</protein>
<evidence type="ECO:0000256" key="4">
    <source>
        <dbReference type="ARBA" id="ARBA00021697"/>
    </source>
</evidence>
<dbReference type="InterPro" id="IPR023214">
    <property type="entry name" value="HAD_sf"/>
</dbReference>
<dbReference type="FunFam" id="3.40.50.1000:FF:000025">
    <property type="entry name" value="HAD hydrolase, family IB"/>
    <property type="match status" value="1"/>
</dbReference>
<dbReference type="CDD" id="cd02612">
    <property type="entry name" value="HAD_PGPPase"/>
    <property type="match status" value="1"/>
</dbReference>
<gene>
    <name evidence="11" type="ORF">A6M23_09900</name>
    <name evidence="12" type="ORF">A6P07_06080</name>
</gene>
<evidence type="ECO:0000256" key="3">
    <source>
        <dbReference type="ARBA" id="ARBA00013085"/>
    </source>
</evidence>
<keyword evidence="14" id="KW-1185">Reference proteome</keyword>
<dbReference type="STRING" id="930.GCA_002079865_03415"/>
<keyword evidence="7" id="KW-0460">Magnesium</keyword>
<dbReference type="InterPro" id="IPR006385">
    <property type="entry name" value="HAD_hydro_SerB1"/>
</dbReference>
<comment type="similarity">
    <text evidence="2">Belongs to the HAD-like hydrolase superfamily. SerB family.</text>
</comment>
<dbReference type="Proteomes" id="UP000095008">
    <property type="component" value="Unassembled WGS sequence"/>
</dbReference>
<dbReference type="AlphaFoldDB" id="A0A1C2I8P5"/>
<keyword evidence="6" id="KW-0378">Hydrolase</keyword>
<sequence>MALTLFDLDNTLLTGDSDHAWMEFLGSRGIVDAEEFNHRNDQFYADYVAGRLDIHAFLYFQLTPLAAHPRAQLDVWHRDYLQERVLPMISNRARALVEDHRQQGDVLVIITATNRFVTAPIATEFGIENLLATEPEVNADGEFTGKTVGTPCFQAGKIERLRHWLQEQQLDWQRSLQGSTFYSDSYNDLPLLETVDFPVAVNPDERLRAHATGKGWPILSLHDQ</sequence>
<dbReference type="Gene3D" id="1.20.1440.100">
    <property type="entry name" value="SG protein - dephosphorylation function"/>
    <property type="match status" value="1"/>
</dbReference>
<dbReference type="InterPro" id="IPR050582">
    <property type="entry name" value="HAD-like_SerB"/>
</dbReference>
<dbReference type="GO" id="GO:0004401">
    <property type="term" value="F:histidinol-phosphatase activity"/>
    <property type="evidence" value="ECO:0007669"/>
    <property type="project" value="UniProtKB-EC"/>
</dbReference>
<evidence type="ECO:0000256" key="5">
    <source>
        <dbReference type="ARBA" id="ARBA00022723"/>
    </source>
</evidence>
<proteinExistence type="inferred from homology"/>
<dbReference type="NCBIfam" id="TIGR01490">
    <property type="entry name" value="HAD-SF-IB-hyp1"/>
    <property type="match status" value="1"/>
</dbReference>
<comment type="pathway">
    <text evidence="1">Amino-acid biosynthesis; L-histidine biosynthesis; L-histidine from 5-phospho-alpha-D-ribose 1-diphosphate: step 8/9.</text>
</comment>
<dbReference type="RefSeq" id="WP_065957969.1">
    <property type="nucleotide sequence ID" value="NZ_LWRY01000111.1"/>
</dbReference>
<dbReference type="EMBL" id="LWRY01000111">
    <property type="protein sequence ID" value="OCX72359.1"/>
    <property type="molecule type" value="Genomic_DNA"/>
</dbReference>
<dbReference type="Gene3D" id="3.40.50.1000">
    <property type="entry name" value="HAD superfamily/HAD-like"/>
    <property type="match status" value="1"/>
</dbReference>
<comment type="function">
    <text evidence="10">Catalyzes the dephosphorylation of histidinol-phosphate to histidinol, the direct precursor of histidine.</text>
</comment>
<dbReference type="SUPFAM" id="SSF56784">
    <property type="entry name" value="HAD-like"/>
    <property type="match status" value="1"/>
</dbReference>
<dbReference type="eggNOG" id="COG0560">
    <property type="taxonomic scope" value="Bacteria"/>
</dbReference>
<evidence type="ECO:0000256" key="1">
    <source>
        <dbReference type="ARBA" id="ARBA00004970"/>
    </source>
</evidence>
<accession>A0A1C2I8P5</accession>
<dbReference type="Proteomes" id="UP000094893">
    <property type="component" value="Unassembled WGS sequence"/>
</dbReference>
<dbReference type="NCBIfam" id="TIGR01488">
    <property type="entry name" value="HAD-SF-IB"/>
    <property type="match status" value="1"/>
</dbReference>
<evidence type="ECO:0000313" key="11">
    <source>
        <dbReference type="EMBL" id="OCX72359.1"/>
    </source>
</evidence>